<accession>A0A495DKY0</accession>
<comment type="caution">
    <text evidence="2">The sequence shown here is derived from an EMBL/GenBank/DDBJ whole genome shotgun (WGS) entry which is preliminary data.</text>
</comment>
<dbReference type="Proteomes" id="UP000273675">
    <property type="component" value="Unassembled WGS sequence"/>
</dbReference>
<feature type="chain" id="PRO_5019779091" description="Tip attachment protein J domain-containing protein" evidence="1">
    <location>
        <begin position="34"/>
        <end position="1316"/>
    </location>
</feature>
<keyword evidence="1" id="KW-0732">Signal</keyword>
<dbReference type="EMBL" id="RBIM01000001">
    <property type="protein sequence ID" value="RKR03565.1"/>
    <property type="molecule type" value="Genomic_DNA"/>
</dbReference>
<organism evidence="2 3">
    <name type="scientific">Maricaulis maris</name>
    <dbReference type="NCBI Taxonomy" id="74318"/>
    <lineage>
        <taxon>Bacteria</taxon>
        <taxon>Pseudomonadati</taxon>
        <taxon>Pseudomonadota</taxon>
        <taxon>Alphaproteobacteria</taxon>
        <taxon>Maricaulales</taxon>
        <taxon>Maricaulaceae</taxon>
        <taxon>Maricaulis</taxon>
    </lineage>
</organism>
<name>A0A495DKY0_9PROT</name>
<reference evidence="2 3" key="1">
    <citation type="submission" date="2018-10" db="EMBL/GenBank/DDBJ databases">
        <title>Genomic Encyclopedia of Type Strains, Phase IV (KMG-IV): sequencing the most valuable type-strain genomes for metagenomic binning, comparative biology and taxonomic classification.</title>
        <authorList>
            <person name="Goeker M."/>
        </authorList>
    </citation>
    <scope>NUCLEOTIDE SEQUENCE [LARGE SCALE GENOMIC DNA]</scope>
    <source>
        <strain evidence="2 3">DSM 4734</strain>
    </source>
</reference>
<gene>
    <name evidence="2" type="ORF">C7435_0001</name>
</gene>
<evidence type="ECO:0000313" key="2">
    <source>
        <dbReference type="EMBL" id="RKR03565.1"/>
    </source>
</evidence>
<feature type="non-terminal residue" evidence="2">
    <location>
        <position position="1316"/>
    </location>
</feature>
<evidence type="ECO:0000256" key="1">
    <source>
        <dbReference type="SAM" id="SignalP"/>
    </source>
</evidence>
<evidence type="ECO:0008006" key="4">
    <source>
        <dbReference type="Google" id="ProtNLM"/>
    </source>
</evidence>
<sequence>MADPFSAAIGAVVTYVGGAFAASAAGTATLAQAATVFAVTTSVNIGVAAIMAPQVGAGGSPTEWAADPDAAIPFVMGKRGVAGKIVHRDTWGSDNRYQSLVTVYSGAGPIKSFGTFRADGEVCSFSGPYGRQTTGTWKDIFWRDLRLGTQPDTALQTPGQLSDPTIGGAPMPQWNSSHRISGKACSMITAAMDAKRERWPADLPKVVQDIEGIFGYDAREDSTYPGGAGSCRADDPTTWVYTRNGAVGALTFALGLRENGQLVGGLGMAPSRIDVAAFVELANVADANGWTMSAAWTSADDKHQTLLAFLQSAGGMYAQNGGLLSCVTRGAPKTSVATISARDTAGPVEISAAASRLSRINTIVPKCVQEAQDWEMVPIDEVTVAAYQTEDRGKRVRGIEYVFVDNSVQASQLAVYDICDSREGITGRIPLKSYMRELKAGDAFTIDEPEFVLDGLKCLVLKRDFDPLTSVVTLTFRSETDSKHPFALGLDPTPPAPPSLTPADPYTFPQPPEADWVATPITIDGENGETQPAVEVAGEVTTPGVRLVEVTYRYRIGDGAGGWQAFTAWTVWGYIDPAEGRAVLEGIPPGAQVETRVAYISQSGVRSTDARALAAVTVSGEIIATGSVNVGVGLGSRPAAAVLADVDAALDGLAQEVIDRIDGDEGLGVSLDEANARLDLARADIDHERRRLSSTLAQMLAGFTGLVSEVEFRADETETAFVQIEGAVVRLGNAEAAIIAENTAWTDAVAAEAAARLLLTARMDVVEGEASDNADAVAAVAADLATEETTRASETGANAGDIVTLDGRMTNAEGDILARATNDRVNEVEVDATEGLRAASRGLDSLTAQVLAGFAGYVAEREVRAAETEAAFVEIEGAVVRLGNAEAAIIAENTAWTDAVAAEAAARLLLAARMDVVEGEASDNADAVAAVAADLATEETTRASETGANAGDIVTLEGRMTNAEGDILTRATNDRVNEVEVDATEGLRAASRGLDSLTAQVLAGFAGYAAEREVRADETEAAFVEIEGAVVRLGNAEAAIIAENTAWTDGVAVNAAAIVALDARQTNAEEDILARATIARVNEVELNAETALSDSEDLIYAAIGDNASGVSVNAAALVDVNGRLEATYGFTLDVGGKINGMQAHSDGETATANFAFDFLVIEGEERFTFDTETGVLGAPGLAVDTIVAETVTARSIVNGQLGTRSAVYLDEFDFVSLASGTVNQESHFHTLTLTTEAIPVKPGSLLEVSIGYEISVESNSYEYFRFKDAISLLVTRSDDTVVEFTPTTWRDSFHIHTATTNTGSGPNVGNPYPIED</sequence>
<dbReference type="OrthoDB" id="7357280at2"/>
<evidence type="ECO:0000313" key="3">
    <source>
        <dbReference type="Proteomes" id="UP000273675"/>
    </source>
</evidence>
<dbReference type="RefSeq" id="WP_121209551.1">
    <property type="nucleotide sequence ID" value="NZ_RBIM01000001.1"/>
</dbReference>
<feature type="signal peptide" evidence="1">
    <location>
        <begin position="1"/>
        <end position="33"/>
    </location>
</feature>
<proteinExistence type="predicted"/>
<protein>
    <recommendedName>
        <fullName evidence="4">Tip attachment protein J domain-containing protein</fullName>
    </recommendedName>
</protein>